<dbReference type="RefSeq" id="WP_340272988.1">
    <property type="nucleotide sequence ID" value="NZ_JBAKIA010000002.1"/>
</dbReference>
<evidence type="ECO:0000313" key="2">
    <source>
        <dbReference type="EMBL" id="MEJ8473408.1"/>
    </source>
</evidence>
<keyword evidence="1" id="KW-1133">Transmembrane helix</keyword>
<keyword evidence="1" id="KW-0472">Membrane</keyword>
<accession>A0ABU8TGX9</accession>
<keyword evidence="3" id="KW-1185">Reference proteome</keyword>
<protein>
    <submittedName>
        <fullName evidence="2">Uncharacterized protein</fullName>
    </submittedName>
</protein>
<dbReference type="Proteomes" id="UP001385499">
    <property type="component" value="Unassembled WGS sequence"/>
</dbReference>
<proteinExistence type="predicted"/>
<evidence type="ECO:0000256" key="1">
    <source>
        <dbReference type="SAM" id="Phobius"/>
    </source>
</evidence>
<evidence type="ECO:0000313" key="3">
    <source>
        <dbReference type="Proteomes" id="UP001385499"/>
    </source>
</evidence>
<comment type="caution">
    <text evidence="2">The sequence shown here is derived from an EMBL/GenBank/DDBJ whole genome shotgun (WGS) entry which is preliminary data.</text>
</comment>
<feature type="transmembrane region" description="Helical" evidence="1">
    <location>
        <begin position="6"/>
        <end position="25"/>
    </location>
</feature>
<dbReference type="EMBL" id="JBAKIA010000002">
    <property type="protein sequence ID" value="MEJ8473408.1"/>
    <property type="molecule type" value="Genomic_DNA"/>
</dbReference>
<keyword evidence="1" id="KW-0812">Transmembrane</keyword>
<sequence length="44" mass="4753">MRMSLYAGLAFGGGLLIAASGLLWLRMGERIYFDRLIAGIAGCF</sequence>
<organism evidence="2 3">
    <name type="scientific">Roseibium algae</name>
    <dbReference type="NCBI Taxonomy" id="3123038"/>
    <lineage>
        <taxon>Bacteria</taxon>
        <taxon>Pseudomonadati</taxon>
        <taxon>Pseudomonadota</taxon>
        <taxon>Alphaproteobacteria</taxon>
        <taxon>Hyphomicrobiales</taxon>
        <taxon>Stappiaceae</taxon>
        <taxon>Roseibium</taxon>
    </lineage>
</organism>
<name>A0ABU8TGX9_9HYPH</name>
<reference evidence="2 3" key="1">
    <citation type="submission" date="2024-02" db="EMBL/GenBank/DDBJ databases">
        <title>Roseibium algae sp. nov., isolated from marine alga (Grateloupia sp.), showing potential in myo-inositol conversion.</title>
        <authorList>
            <person name="Wang Y."/>
        </authorList>
    </citation>
    <scope>NUCLEOTIDE SEQUENCE [LARGE SCALE GENOMIC DNA]</scope>
    <source>
        <strain evidence="2 3">H3510</strain>
    </source>
</reference>
<gene>
    <name evidence="2" type="ORF">V6575_04865</name>
</gene>